<organism evidence="7 8">
    <name type="scientific">Pendulispora albinea</name>
    <dbReference type="NCBI Taxonomy" id="2741071"/>
    <lineage>
        <taxon>Bacteria</taxon>
        <taxon>Pseudomonadati</taxon>
        <taxon>Myxococcota</taxon>
        <taxon>Myxococcia</taxon>
        <taxon>Myxococcales</taxon>
        <taxon>Sorangiineae</taxon>
        <taxon>Pendulisporaceae</taxon>
        <taxon>Pendulispora</taxon>
    </lineage>
</organism>
<evidence type="ECO:0000259" key="6">
    <source>
        <dbReference type="PROSITE" id="PS50977"/>
    </source>
</evidence>
<feature type="DNA-binding region" description="H-T-H motif" evidence="4">
    <location>
        <begin position="44"/>
        <end position="63"/>
    </location>
</feature>
<dbReference type="PRINTS" id="PR00455">
    <property type="entry name" value="HTHTETR"/>
</dbReference>
<evidence type="ECO:0000256" key="2">
    <source>
        <dbReference type="ARBA" id="ARBA00023125"/>
    </source>
</evidence>
<evidence type="ECO:0000256" key="1">
    <source>
        <dbReference type="ARBA" id="ARBA00023015"/>
    </source>
</evidence>
<keyword evidence="2 4" id="KW-0238">DNA-binding</keyword>
<evidence type="ECO:0000313" key="8">
    <source>
        <dbReference type="Proteomes" id="UP001370348"/>
    </source>
</evidence>
<protein>
    <submittedName>
        <fullName evidence="7">TetR/AcrR family transcriptional regulator</fullName>
    </submittedName>
</protein>
<dbReference type="RefSeq" id="WP_394824345.1">
    <property type="nucleotide sequence ID" value="NZ_CP089984.1"/>
</dbReference>
<dbReference type="PROSITE" id="PS50977">
    <property type="entry name" value="HTH_TETR_2"/>
    <property type="match status" value="1"/>
</dbReference>
<feature type="compositionally biased region" description="Basic and acidic residues" evidence="5">
    <location>
        <begin position="209"/>
        <end position="227"/>
    </location>
</feature>
<dbReference type="InterPro" id="IPR001647">
    <property type="entry name" value="HTH_TetR"/>
</dbReference>
<gene>
    <name evidence="7" type="ORF">LZC94_43715</name>
</gene>
<evidence type="ECO:0000313" key="7">
    <source>
        <dbReference type="EMBL" id="WXB14720.1"/>
    </source>
</evidence>
<dbReference type="Gene3D" id="1.10.357.10">
    <property type="entry name" value="Tetracycline Repressor, domain 2"/>
    <property type="match status" value="1"/>
</dbReference>
<dbReference type="InterPro" id="IPR009057">
    <property type="entry name" value="Homeodomain-like_sf"/>
</dbReference>
<dbReference type="InterPro" id="IPR011075">
    <property type="entry name" value="TetR_C"/>
</dbReference>
<name>A0ABZ2LVG9_9BACT</name>
<dbReference type="Gene3D" id="1.10.10.60">
    <property type="entry name" value="Homeodomain-like"/>
    <property type="match status" value="1"/>
</dbReference>
<dbReference type="InterPro" id="IPR036271">
    <property type="entry name" value="Tet_transcr_reg_TetR-rel_C_sf"/>
</dbReference>
<keyword evidence="3" id="KW-0804">Transcription</keyword>
<feature type="region of interest" description="Disordered" evidence="5">
    <location>
        <begin position="205"/>
        <end position="227"/>
    </location>
</feature>
<dbReference type="SUPFAM" id="SSF46689">
    <property type="entry name" value="Homeodomain-like"/>
    <property type="match status" value="1"/>
</dbReference>
<proteinExistence type="predicted"/>
<keyword evidence="1" id="KW-0805">Transcription regulation</keyword>
<sequence length="227" mass="25580">MAKTASIPETEPKPRGRQRSHVCESSILSATMELLETKCLRDVTCDAIAQRAGVSKATLYKWWPNKNLVALDAFLSSMRRSVPTPDTGSALNDFTLELESVIRFYATPHGAMFRQFIAEGQSDPEFLALFRERFLRSRREEVRIIWERGVARGELREDIEVDLALDLIFGPMIYRHLVGHAPLDDLHAEALVAVAFRGLQKQPCPNDSVDPRKVPAELEPEKRPLAG</sequence>
<reference evidence="7 8" key="1">
    <citation type="submission" date="2021-12" db="EMBL/GenBank/DDBJ databases">
        <title>Discovery of the Pendulisporaceae a myxobacterial family with distinct sporulation behavior and unique specialized metabolism.</title>
        <authorList>
            <person name="Garcia R."/>
            <person name="Popoff A."/>
            <person name="Bader C.D."/>
            <person name="Loehr J."/>
            <person name="Walesch S."/>
            <person name="Walt C."/>
            <person name="Boldt J."/>
            <person name="Bunk B."/>
            <person name="Haeckl F.J.F.P.J."/>
            <person name="Gunesch A.P."/>
            <person name="Birkelbach J."/>
            <person name="Nuebel U."/>
            <person name="Pietschmann T."/>
            <person name="Bach T."/>
            <person name="Mueller R."/>
        </authorList>
    </citation>
    <scope>NUCLEOTIDE SEQUENCE [LARGE SCALE GENOMIC DNA]</scope>
    <source>
        <strain evidence="7 8">MSr11954</strain>
    </source>
</reference>
<dbReference type="EMBL" id="CP089984">
    <property type="protein sequence ID" value="WXB14720.1"/>
    <property type="molecule type" value="Genomic_DNA"/>
</dbReference>
<dbReference type="Proteomes" id="UP001370348">
    <property type="component" value="Chromosome"/>
</dbReference>
<keyword evidence="8" id="KW-1185">Reference proteome</keyword>
<dbReference type="Pfam" id="PF16859">
    <property type="entry name" value="TetR_C_11"/>
    <property type="match status" value="1"/>
</dbReference>
<dbReference type="SUPFAM" id="SSF48498">
    <property type="entry name" value="Tetracyclin repressor-like, C-terminal domain"/>
    <property type="match status" value="1"/>
</dbReference>
<dbReference type="Pfam" id="PF00440">
    <property type="entry name" value="TetR_N"/>
    <property type="match status" value="1"/>
</dbReference>
<dbReference type="PANTHER" id="PTHR30055:SF148">
    <property type="entry name" value="TETR-FAMILY TRANSCRIPTIONAL REGULATOR"/>
    <property type="match status" value="1"/>
</dbReference>
<feature type="region of interest" description="Disordered" evidence="5">
    <location>
        <begin position="1"/>
        <end position="21"/>
    </location>
</feature>
<accession>A0ABZ2LVG9</accession>
<dbReference type="PANTHER" id="PTHR30055">
    <property type="entry name" value="HTH-TYPE TRANSCRIPTIONAL REGULATOR RUTR"/>
    <property type="match status" value="1"/>
</dbReference>
<evidence type="ECO:0000256" key="5">
    <source>
        <dbReference type="SAM" id="MobiDB-lite"/>
    </source>
</evidence>
<evidence type="ECO:0000256" key="4">
    <source>
        <dbReference type="PROSITE-ProRule" id="PRU00335"/>
    </source>
</evidence>
<evidence type="ECO:0000256" key="3">
    <source>
        <dbReference type="ARBA" id="ARBA00023163"/>
    </source>
</evidence>
<feature type="domain" description="HTH tetR-type" evidence="6">
    <location>
        <begin position="21"/>
        <end position="81"/>
    </location>
</feature>
<dbReference type="InterPro" id="IPR050109">
    <property type="entry name" value="HTH-type_TetR-like_transc_reg"/>
</dbReference>